<evidence type="ECO:0000313" key="4">
    <source>
        <dbReference type="Proteomes" id="UP000321393"/>
    </source>
</evidence>
<dbReference type="CDD" id="cd09272">
    <property type="entry name" value="RNase_HI_RT_Ty1"/>
    <property type="match status" value="1"/>
</dbReference>
<dbReference type="AlphaFoldDB" id="A0A5D3DVE2"/>
<reference evidence="4 5" key="1">
    <citation type="submission" date="2019-08" db="EMBL/GenBank/DDBJ databases">
        <title>Draft genome sequences of two oriental melons (Cucumis melo L. var makuwa).</title>
        <authorList>
            <person name="Kwon S.-Y."/>
        </authorList>
    </citation>
    <scope>NUCLEOTIDE SEQUENCE [LARGE SCALE GENOMIC DNA]</scope>
    <source>
        <strain evidence="5">cv. Chang Bougi</strain>
        <strain evidence="4">cv. SW 3</strain>
        <tissue evidence="3">Leaf</tissue>
    </source>
</reference>
<dbReference type="Proteomes" id="UP000321947">
    <property type="component" value="Unassembled WGS sequence"/>
</dbReference>
<gene>
    <name evidence="3" type="ORF">E5676_scaffold1142G00320</name>
    <name evidence="2" type="ORF">E6C27_scaffold406G00210</name>
</gene>
<dbReference type="Proteomes" id="UP000321393">
    <property type="component" value="Unassembled WGS sequence"/>
</dbReference>
<evidence type="ECO:0000313" key="3">
    <source>
        <dbReference type="EMBL" id="TYK27767.1"/>
    </source>
</evidence>
<protein>
    <submittedName>
        <fullName evidence="3">Gag/pol protein</fullName>
    </submittedName>
</protein>
<name>A0A5D3DVE2_CUCMM</name>
<evidence type="ECO:0000313" key="2">
    <source>
        <dbReference type="EMBL" id="KAA0054841.1"/>
    </source>
</evidence>
<evidence type="ECO:0000256" key="1">
    <source>
        <dbReference type="SAM" id="Phobius"/>
    </source>
</evidence>
<accession>A0A5D3DVE2</accession>
<dbReference type="EMBL" id="SSTD01002518">
    <property type="protein sequence ID" value="TYK27767.1"/>
    <property type="molecule type" value="Genomic_DNA"/>
</dbReference>
<keyword evidence="1" id="KW-1133">Transmembrane helix</keyword>
<dbReference type="PANTHER" id="PTHR11439:SF463">
    <property type="entry name" value="REVERSE TRANSCRIPTASE TY1_COPIA-TYPE DOMAIN-CONTAINING PROTEIN"/>
    <property type="match status" value="1"/>
</dbReference>
<keyword evidence="1" id="KW-0472">Membrane</keyword>
<proteinExistence type="predicted"/>
<sequence>MRRIPYASTIGSLMYVMLYTRLDICYAVGIVNLILTKYTDSDFQIDKDSRKSMSESAFTLNGRAMIWRSIKQECIVDSTMEAEYVADCEASKEAV</sequence>
<evidence type="ECO:0000313" key="5">
    <source>
        <dbReference type="Proteomes" id="UP000321947"/>
    </source>
</evidence>
<organism evidence="3 5">
    <name type="scientific">Cucumis melo var. makuwa</name>
    <name type="common">Oriental melon</name>
    <dbReference type="NCBI Taxonomy" id="1194695"/>
    <lineage>
        <taxon>Eukaryota</taxon>
        <taxon>Viridiplantae</taxon>
        <taxon>Streptophyta</taxon>
        <taxon>Embryophyta</taxon>
        <taxon>Tracheophyta</taxon>
        <taxon>Spermatophyta</taxon>
        <taxon>Magnoliopsida</taxon>
        <taxon>eudicotyledons</taxon>
        <taxon>Gunneridae</taxon>
        <taxon>Pentapetalae</taxon>
        <taxon>rosids</taxon>
        <taxon>fabids</taxon>
        <taxon>Cucurbitales</taxon>
        <taxon>Cucurbitaceae</taxon>
        <taxon>Benincaseae</taxon>
        <taxon>Cucumis</taxon>
    </lineage>
</organism>
<comment type="caution">
    <text evidence="3">The sequence shown here is derived from an EMBL/GenBank/DDBJ whole genome shotgun (WGS) entry which is preliminary data.</text>
</comment>
<dbReference type="EMBL" id="SSTE01008657">
    <property type="protein sequence ID" value="KAA0054841.1"/>
    <property type="molecule type" value="Genomic_DNA"/>
</dbReference>
<feature type="transmembrane region" description="Helical" evidence="1">
    <location>
        <begin position="12"/>
        <end position="35"/>
    </location>
</feature>
<keyword evidence="1" id="KW-0812">Transmembrane</keyword>
<dbReference type="OrthoDB" id="418757at2759"/>
<dbReference type="PANTHER" id="PTHR11439">
    <property type="entry name" value="GAG-POL-RELATED RETROTRANSPOSON"/>
    <property type="match status" value="1"/>
</dbReference>